<protein>
    <submittedName>
        <fullName evidence="2">Uncharacterized protein</fullName>
    </submittedName>
</protein>
<dbReference type="Proteomes" id="UP000712600">
    <property type="component" value="Unassembled WGS sequence"/>
</dbReference>
<evidence type="ECO:0000256" key="1">
    <source>
        <dbReference type="SAM" id="MobiDB-lite"/>
    </source>
</evidence>
<gene>
    <name evidence="2" type="ORF">F2Q69_00010540</name>
</gene>
<name>A0A8S9R025_BRACR</name>
<sequence length="103" mass="11803">MSEEERRRSFAGKICSVFCHDKTVDFTICGKSEKNIYRDLDISEPERGSGGGEEENRRRNEEAIRLDVEGERCVEQNETALRFRNRMNTGICSGFEMGQTGFV</sequence>
<comment type="caution">
    <text evidence="2">The sequence shown here is derived from an EMBL/GenBank/DDBJ whole genome shotgun (WGS) entry which is preliminary data.</text>
</comment>
<evidence type="ECO:0000313" key="3">
    <source>
        <dbReference type="Proteomes" id="UP000712600"/>
    </source>
</evidence>
<reference evidence="2" key="1">
    <citation type="submission" date="2019-12" db="EMBL/GenBank/DDBJ databases">
        <title>Genome sequencing and annotation of Brassica cretica.</title>
        <authorList>
            <person name="Studholme D.J."/>
            <person name="Sarris P."/>
        </authorList>
    </citation>
    <scope>NUCLEOTIDE SEQUENCE</scope>
    <source>
        <strain evidence="2">PFS-109/04</strain>
        <tissue evidence="2">Leaf</tissue>
    </source>
</reference>
<dbReference type="EMBL" id="QGKX02000996">
    <property type="protein sequence ID" value="KAF3554361.1"/>
    <property type="molecule type" value="Genomic_DNA"/>
</dbReference>
<feature type="region of interest" description="Disordered" evidence="1">
    <location>
        <begin position="40"/>
        <end position="62"/>
    </location>
</feature>
<accession>A0A8S9R025</accession>
<proteinExistence type="predicted"/>
<evidence type="ECO:0000313" key="2">
    <source>
        <dbReference type="EMBL" id="KAF3554361.1"/>
    </source>
</evidence>
<dbReference type="AlphaFoldDB" id="A0A8S9R025"/>
<organism evidence="2 3">
    <name type="scientific">Brassica cretica</name>
    <name type="common">Mustard</name>
    <dbReference type="NCBI Taxonomy" id="69181"/>
    <lineage>
        <taxon>Eukaryota</taxon>
        <taxon>Viridiplantae</taxon>
        <taxon>Streptophyta</taxon>
        <taxon>Embryophyta</taxon>
        <taxon>Tracheophyta</taxon>
        <taxon>Spermatophyta</taxon>
        <taxon>Magnoliopsida</taxon>
        <taxon>eudicotyledons</taxon>
        <taxon>Gunneridae</taxon>
        <taxon>Pentapetalae</taxon>
        <taxon>rosids</taxon>
        <taxon>malvids</taxon>
        <taxon>Brassicales</taxon>
        <taxon>Brassicaceae</taxon>
        <taxon>Brassiceae</taxon>
        <taxon>Brassica</taxon>
    </lineage>
</organism>